<dbReference type="InterPro" id="IPR038695">
    <property type="entry name" value="Saro_0823-like_sf"/>
</dbReference>
<dbReference type="InterPro" id="IPR003795">
    <property type="entry name" value="DUF192"/>
</dbReference>
<reference evidence="1 2" key="1">
    <citation type="submission" date="2019-08" db="EMBL/GenBank/DDBJ databases">
        <title>Selenomonas sp. mPRGC5 and Selenomonas sp. mPRGC8 isolated from ruminal fluid of dairy goat (Capra hircus).</title>
        <authorList>
            <person name="Poothong S."/>
            <person name="Nuengjamnong C."/>
            <person name="Tanasupawat S."/>
        </authorList>
    </citation>
    <scope>NUCLEOTIDE SEQUENCE [LARGE SCALE GENOMIC DNA]</scope>
    <source>
        <strain evidence="2">mPRGC5</strain>
    </source>
</reference>
<protein>
    <submittedName>
        <fullName evidence="1">DUF192 domain-containing protein</fullName>
    </submittedName>
</protein>
<dbReference type="RefSeq" id="WP_149171598.1">
    <property type="nucleotide sequence ID" value="NZ_VTOY01000006.1"/>
</dbReference>
<gene>
    <name evidence="1" type="ORF">FZ040_08515</name>
</gene>
<dbReference type="Proteomes" id="UP000323646">
    <property type="component" value="Unassembled WGS sequence"/>
</dbReference>
<dbReference type="Gene3D" id="2.60.120.1140">
    <property type="entry name" value="Protein of unknown function DUF192"/>
    <property type="match status" value="1"/>
</dbReference>
<dbReference type="Pfam" id="PF02643">
    <property type="entry name" value="DUF192"/>
    <property type="match status" value="1"/>
</dbReference>
<dbReference type="EMBL" id="VTOY01000006">
    <property type="protein sequence ID" value="TYZ22252.1"/>
    <property type="molecule type" value="Genomic_DNA"/>
</dbReference>
<organism evidence="1 2">
    <name type="scientific">Selenomonas ruminis</name>
    <dbReference type="NCBI Taxonomy" id="2593411"/>
    <lineage>
        <taxon>Bacteria</taxon>
        <taxon>Bacillati</taxon>
        <taxon>Bacillota</taxon>
        <taxon>Negativicutes</taxon>
        <taxon>Selenomonadales</taxon>
        <taxon>Selenomonadaceae</taxon>
        <taxon>Selenomonas</taxon>
    </lineage>
</organism>
<dbReference type="AlphaFoldDB" id="A0A5D6W483"/>
<evidence type="ECO:0000313" key="1">
    <source>
        <dbReference type="EMBL" id="TYZ22252.1"/>
    </source>
</evidence>
<dbReference type="OrthoDB" id="9813379at2"/>
<accession>A0A5D6W483</accession>
<comment type="caution">
    <text evidence="1">The sequence shown here is derived from an EMBL/GenBank/DDBJ whole genome shotgun (WGS) entry which is preliminary data.</text>
</comment>
<evidence type="ECO:0000313" key="2">
    <source>
        <dbReference type="Proteomes" id="UP000323646"/>
    </source>
</evidence>
<dbReference type="PANTHER" id="PTHR37953:SF1">
    <property type="entry name" value="UPF0127 PROTEIN MJ1496"/>
    <property type="match status" value="1"/>
</dbReference>
<sequence>MKILSLQVTGAEKKKNPLLQIEVADSFFRRFLGLMGRKKLAQGTGLLIAPCNSIHMCFMRFRIDVVYLDKNYRVVKTAENIHPWIGFSCCWKAWAVIELPAGEIKRLGIAENMVFRAVN</sequence>
<proteinExistence type="predicted"/>
<name>A0A5D6W483_9FIRM</name>
<dbReference type="PANTHER" id="PTHR37953">
    <property type="entry name" value="UPF0127 PROTEIN MJ1496"/>
    <property type="match status" value="1"/>
</dbReference>
<keyword evidence="2" id="KW-1185">Reference proteome</keyword>